<feature type="domain" description="Non-reducing end beta-L-arabinofuranosidase-like GH127 middle" evidence="2">
    <location>
        <begin position="443"/>
        <end position="537"/>
    </location>
</feature>
<dbReference type="EMBL" id="NMQW01000018">
    <property type="protein sequence ID" value="OXM85746.1"/>
    <property type="molecule type" value="Genomic_DNA"/>
</dbReference>
<evidence type="ECO:0008006" key="6">
    <source>
        <dbReference type="Google" id="ProtNLM"/>
    </source>
</evidence>
<dbReference type="InterPro" id="IPR049049">
    <property type="entry name" value="Beta-AFase-like_GH127_C"/>
</dbReference>
<evidence type="ECO:0000259" key="3">
    <source>
        <dbReference type="Pfam" id="PF20737"/>
    </source>
</evidence>
<dbReference type="PANTHER" id="PTHR43465:SF2">
    <property type="entry name" value="DUF1680 DOMAIN PROTEIN (AFU_ORTHOLOGUE AFUA_1G08910)"/>
    <property type="match status" value="1"/>
</dbReference>
<dbReference type="Proteomes" id="UP000215509">
    <property type="component" value="Unassembled WGS sequence"/>
</dbReference>
<dbReference type="OrthoDB" id="9757939at2"/>
<dbReference type="Gene3D" id="1.50.10.20">
    <property type="match status" value="1"/>
</dbReference>
<evidence type="ECO:0000313" key="4">
    <source>
        <dbReference type="EMBL" id="OXM85746.1"/>
    </source>
</evidence>
<gene>
    <name evidence="4" type="ORF">CF651_13650</name>
</gene>
<feature type="domain" description="Non-reducing end beta-L-arabinofuranosidase-like GH127 catalytic" evidence="1">
    <location>
        <begin position="14"/>
        <end position="430"/>
    </location>
</feature>
<sequence>MLDSARGQCSTGRVRIQDEFWNRYTSLVRETVIPYQWEALNDLVPDAQPSFAIRNFRIAAGLEAGEYGGMVFQDSDVAKWLEAVGYSLRNHPDPQLEQTADEVIELIARAQHKNGYLNTYYTVKEPGQEWTNLHEAHELYCAGHMMEAAVAYYEATGKRRLLDVMCKCADHIDSVFGREPGKLRGYDGHQEIELALVKLYESTGEERYLKLAQYFIDERGAEPNFLVEECKRREGYSHWGKKNLPIPSVEQMAYNQAHKPVREQETAVGHAVRAVYMYTAMADLARLTGDRELMDACRRLWNNMTRKQMYITGGIGSTHHGEAFSFDYDLPNDTVYAETCASIGLIFFARRMLELEPKSEYADVMERALYNNVIGSMSQDGRHYFYVNPLEVWPKASERNPGRQHVKAARQKWFGCSCCPPNVARLLSSLNSYIYTFSTTANTIYTHLFIGSEAEFQLDAGTVKLKQQSCLPWEGNVSIELSEVPAAPFALALRIPSWSFGRAVMSLNGAPVDYRVEDGYAIIGRQWMQGDRVTWVLALEPQLTAAHPEIRANAGKAAIERGPLVYCLEETDNMSPIASLFIRSASKLKSVYDHDLLGGAVVIEADGSADERASWQTDTPYRPLAQQRASEPVKLRAVPYYLWGNRTPGEMSVWIRTVVE</sequence>
<evidence type="ECO:0000313" key="5">
    <source>
        <dbReference type="Proteomes" id="UP000215509"/>
    </source>
</evidence>
<feature type="domain" description="Non-reducing end beta-L-arabinofuranosidase-like GH127 C-terminal" evidence="3">
    <location>
        <begin position="541"/>
        <end position="656"/>
    </location>
</feature>
<keyword evidence="5" id="KW-1185">Reference proteome</keyword>
<dbReference type="Pfam" id="PF07944">
    <property type="entry name" value="Beta-AFase-like_GH127_cat"/>
    <property type="match status" value="1"/>
</dbReference>
<dbReference type="RefSeq" id="WP_094015423.1">
    <property type="nucleotide sequence ID" value="NZ_NMQW01000018.1"/>
</dbReference>
<dbReference type="Pfam" id="PF20736">
    <property type="entry name" value="Glyco_hydro127M"/>
    <property type="match status" value="1"/>
</dbReference>
<dbReference type="AlphaFoldDB" id="A0A229UQJ9"/>
<dbReference type="InterPro" id="IPR049046">
    <property type="entry name" value="Beta-AFase-like_GH127_middle"/>
</dbReference>
<dbReference type="SUPFAM" id="SSF48208">
    <property type="entry name" value="Six-hairpin glycosidases"/>
    <property type="match status" value="1"/>
</dbReference>
<proteinExistence type="predicted"/>
<dbReference type="InterPro" id="IPR008928">
    <property type="entry name" value="6-hairpin_glycosidase_sf"/>
</dbReference>
<evidence type="ECO:0000259" key="1">
    <source>
        <dbReference type="Pfam" id="PF07944"/>
    </source>
</evidence>
<dbReference type="InterPro" id="IPR049174">
    <property type="entry name" value="Beta-AFase-like"/>
</dbReference>
<comment type="caution">
    <text evidence="4">The sequence shown here is derived from an EMBL/GenBank/DDBJ whole genome shotgun (WGS) entry which is preliminary data.</text>
</comment>
<dbReference type="PANTHER" id="PTHR43465">
    <property type="entry name" value="DUF1680 DOMAIN PROTEIN (AFU_ORTHOLOGUE AFUA_1G08910)"/>
    <property type="match status" value="1"/>
</dbReference>
<organism evidence="4 5">
    <name type="scientific">Paenibacillus rigui</name>
    <dbReference type="NCBI Taxonomy" id="554312"/>
    <lineage>
        <taxon>Bacteria</taxon>
        <taxon>Bacillati</taxon>
        <taxon>Bacillota</taxon>
        <taxon>Bacilli</taxon>
        <taxon>Bacillales</taxon>
        <taxon>Paenibacillaceae</taxon>
        <taxon>Paenibacillus</taxon>
    </lineage>
</organism>
<dbReference type="Pfam" id="PF20737">
    <property type="entry name" value="Glyco_hydro127C"/>
    <property type="match status" value="1"/>
</dbReference>
<dbReference type="GO" id="GO:0005975">
    <property type="term" value="P:carbohydrate metabolic process"/>
    <property type="evidence" value="ECO:0007669"/>
    <property type="project" value="InterPro"/>
</dbReference>
<protein>
    <recommendedName>
        <fullName evidence="6">Glycoside hydrolase family 127 protein</fullName>
    </recommendedName>
</protein>
<evidence type="ECO:0000259" key="2">
    <source>
        <dbReference type="Pfam" id="PF20736"/>
    </source>
</evidence>
<dbReference type="InterPro" id="IPR012878">
    <property type="entry name" value="Beta-AFase-like_GH127_cat"/>
</dbReference>
<reference evidence="4 5" key="1">
    <citation type="submission" date="2017-07" db="EMBL/GenBank/DDBJ databases">
        <title>Genome sequencing and assembly of Paenibacillus rigui.</title>
        <authorList>
            <person name="Mayilraj S."/>
        </authorList>
    </citation>
    <scope>NUCLEOTIDE SEQUENCE [LARGE SCALE GENOMIC DNA]</scope>
    <source>
        <strain evidence="4 5">JCM 16352</strain>
    </source>
</reference>
<accession>A0A229UQJ9</accession>
<name>A0A229UQJ9_9BACL</name>